<dbReference type="Proteomes" id="UP000828390">
    <property type="component" value="Unassembled WGS sequence"/>
</dbReference>
<dbReference type="SUPFAM" id="SSF63829">
    <property type="entry name" value="Calcium-dependent phosphotriesterase"/>
    <property type="match status" value="1"/>
</dbReference>
<name>A0A9D4E493_DREPO</name>
<keyword evidence="3" id="KW-1185">Reference proteome</keyword>
<reference evidence="2" key="2">
    <citation type="submission" date="2020-11" db="EMBL/GenBank/DDBJ databases">
        <authorList>
            <person name="McCartney M.A."/>
            <person name="Auch B."/>
            <person name="Kono T."/>
            <person name="Mallez S."/>
            <person name="Becker A."/>
            <person name="Gohl D.M."/>
            <person name="Silverstein K.A.T."/>
            <person name="Koren S."/>
            <person name="Bechman K.B."/>
            <person name="Herman A."/>
            <person name="Abrahante J.E."/>
            <person name="Garbe J."/>
        </authorList>
    </citation>
    <scope>NUCLEOTIDE SEQUENCE</scope>
    <source>
        <strain evidence="2">Duluth1</strain>
        <tissue evidence="2">Whole animal</tissue>
    </source>
</reference>
<dbReference type="EMBL" id="JAIWYP010000009">
    <property type="protein sequence ID" value="KAH3773589.1"/>
    <property type="molecule type" value="Genomic_DNA"/>
</dbReference>
<reference evidence="2" key="1">
    <citation type="journal article" date="2019" name="bioRxiv">
        <title>The Genome of the Zebra Mussel, Dreissena polymorpha: A Resource for Invasive Species Research.</title>
        <authorList>
            <person name="McCartney M.A."/>
            <person name="Auch B."/>
            <person name="Kono T."/>
            <person name="Mallez S."/>
            <person name="Zhang Y."/>
            <person name="Obille A."/>
            <person name="Becker A."/>
            <person name="Abrahante J.E."/>
            <person name="Garbe J."/>
            <person name="Badalamenti J.P."/>
            <person name="Herman A."/>
            <person name="Mangelson H."/>
            <person name="Liachko I."/>
            <person name="Sullivan S."/>
            <person name="Sone E.D."/>
            <person name="Koren S."/>
            <person name="Silverstein K.A.T."/>
            <person name="Beckman K.B."/>
            <person name="Gohl D.M."/>
        </authorList>
    </citation>
    <scope>NUCLEOTIDE SEQUENCE</scope>
    <source>
        <strain evidence="2">Duluth1</strain>
        <tissue evidence="2">Whole animal</tissue>
    </source>
</reference>
<proteinExistence type="predicted"/>
<dbReference type="AlphaFoldDB" id="A0A9D4E493"/>
<evidence type="ECO:0000313" key="3">
    <source>
        <dbReference type="Proteomes" id="UP000828390"/>
    </source>
</evidence>
<accession>A0A9D4E493</accession>
<dbReference type="OrthoDB" id="6114499at2759"/>
<feature type="compositionally biased region" description="Basic and acidic residues" evidence="1">
    <location>
        <begin position="14"/>
        <end position="27"/>
    </location>
</feature>
<dbReference type="Gene3D" id="2.120.10.30">
    <property type="entry name" value="TolB, C-terminal domain"/>
    <property type="match status" value="1"/>
</dbReference>
<comment type="caution">
    <text evidence="2">The sequence shown here is derived from an EMBL/GenBank/DDBJ whole genome shotgun (WGS) entry which is preliminary data.</text>
</comment>
<evidence type="ECO:0000256" key="1">
    <source>
        <dbReference type="SAM" id="MobiDB-lite"/>
    </source>
</evidence>
<feature type="compositionally biased region" description="Polar residues" evidence="1">
    <location>
        <begin position="1"/>
        <end position="13"/>
    </location>
</feature>
<sequence>MGCGQSTTAYSESQRLRDKNAAKDEIQRKPKSTYANFMSSHNARLQIEKESKIRGATFLSNGFLVATDYHNNSLKLFDSQFKYTSNMEFSSAPWDVCEAKDSANTILATVPYTKQVHRISLVTVGNKTNLEDTGSFRTEGFCWGITCFDGGIAVSVKVATPTNVWPKPPEYQVHVHEYDGTFRRAIVYDPNGSAFFVEPKYLNVTYDDMFLLVSDYKLNTVFCINNEDELIFAYAGMQNPNGIAMDENKDLHVTSFFGAQRVHKVGANGKYKDGLPHDESRPVFPHCVCYRKKDRIIVLTTEQSLEVYKLVY</sequence>
<evidence type="ECO:0000313" key="2">
    <source>
        <dbReference type="EMBL" id="KAH3773589.1"/>
    </source>
</evidence>
<dbReference type="InterPro" id="IPR011042">
    <property type="entry name" value="6-blade_b-propeller_TolB-like"/>
</dbReference>
<protein>
    <submittedName>
        <fullName evidence="2">Uncharacterized protein</fullName>
    </submittedName>
</protein>
<feature type="region of interest" description="Disordered" evidence="1">
    <location>
        <begin position="1"/>
        <end position="27"/>
    </location>
</feature>
<gene>
    <name evidence="2" type="ORF">DPMN_174951</name>
</gene>
<organism evidence="2 3">
    <name type="scientific">Dreissena polymorpha</name>
    <name type="common">Zebra mussel</name>
    <name type="synonym">Mytilus polymorpha</name>
    <dbReference type="NCBI Taxonomy" id="45954"/>
    <lineage>
        <taxon>Eukaryota</taxon>
        <taxon>Metazoa</taxon>
        <taxon>Spiralia</taxon>
        <taxon>Lophotrochozoa</taxon>
        <taxon>Mollusca</taxon>
        <taxon>Bivalvia</taxon>
        <taxon>Autobranchia</taxon>
        <taxon>Heteroconchia</taxon>
        <taxon>Euheterodonta</taxon>
        <taxon>Imparidentia</taxon>
        <taxon>Neoheterodontei</taxon>
        <taxon>Myida</taxon>
        <taxon>Dreissenoidea</taxon>
        <taxon>Dreissenidae</taxon>
        <taxon>Dreissena</taxon>
    </lineage>
</organism>